<keyword evidence="3" id="KW-1185">Reference proteome</keyword>
<evidence type="ECO:0000256" key="1">
    <source>
        <dbReference type="SAM" id="MobiDB-lite"/>
    </source>
</evidence>
<accession>A0A4C1Z9I4</accession>
<sequence>MAVTSRRGAGAGGGRRGAAGPHTTFDIKRILLPPRPRRVRPARHDRPPPAPRSPAPPYKLRHVNVDATPRRINYVFNRLRQAGLWKIITDRNMLRRDNTRECTEPGGGCRTAELVYI</sequence>
<organism evidence="2 3">
    <name type="scientific">Eumeta variegata</name>
    <name type="common">Bagworm moth</name>
    <name type="synonym">Eumeta japonica</name>
    <dbReference type="NCBI Taxonomy" id="151549"/>
    <lineage>
        <taxon>Eukaryota</taxon>
        <taxon>Metazoa</taxon>
        <taxon>Ecdysozoa</taxon>
        <taxon>Arthropoda</taxon>
        <taxon>Hexapoda</taxon>
        <taxon>Insecta</taxon>
        <taxon>Pterygota</taxon>
        <taxon>Neoptera</taxon>
        <taxon>Endopterygota</taxon>
        <taxon>Lepidoptera</taxon>
        <taxon>Glossata</taxon>
        <taxon>Ditrysia</taxon>
        <taxon>Tineoidea</taxon>
        <taxon>Psychidae</taxon>
        <taxon>Oiketicinae</taxon>
        <taxon>Eumeta</taxon>
    </lineage>
</organism>
<feature type="region of interest" description="Disordered" evidence="1">
    <location>
        <begin position="1"/>
        <end position="60"/>
    </location>
</feature>
<dbReference type="Proteomes" id="UP000299102">
    <property type="component" value="Unassembled WGS sequence"/>
</dbReference>
<comment type="caution">
    <text evidence="2">The sequence shown here is derived from an EMBL/GenBank/DDBJ whole genome shotgun (WGS) entry which is preliminary data.</text>
</comment>
<evidence type="ECO:0000313" key="2">
    <source>
        <dbReference type="EMBL" id="GBP83754.1"/>
    </source>
</evidence>
<dbReference type="AlphaFoldDB" id="A0A4C1Z9I4"/>
<proteinExistence type="predicted"/>
<feature type="compositionally biased region" description="Pro residues" evidence="1">
    <location>
        <begin position="48"/>
        <end position="57"/>
    </location>
</feature>
<gene>
    <name evidence="2" type="ORF">EVAR_65969_1</name>
</gene>
<protein>
    <submittedName>
        <fullName evidence="2">Uncharacterized protein</fullName>
    </submittedName>
</protein>
<name>A0A4C1Z9I4_EUMVA</name>
<reference evidence="2 3" key="1">
    <citation type="journal article" date="2019" name="Commun. Biol.">
        <title>The bagworm genome reveals a unique fibroin gene that provides high tensile strength.</title>
        <authorList>
            <person name="Kono N."/>
            <person name="Nakamura H."/>
            <person name="Ohtoshi R."/>
            <person name="Tomita M."/>
            <person name="Numata K."/>
            <person name="Arakawa K."/>
        </authorList>
    </citation>
    <scope>NUCLEOTIDE SEQUENCE [LARGE SCALE GENOMIC DNA]</scope>
</reference>
<dbReference type="EMBL" id="BGZK01001637">
    <property type="protein sequence ID" value="GBP83754.1"/>
    <property type="molecule type" value="Genomic_DNA"/>
</dbReference>
<evidence type="ECO:0000313" key="3">
    <source>
        <dbReference type="Proteomes" id="UP000299102"/>
    </source>
</evidence>